<comment type="caution">
    <text evidence="1">The sequence shown here is derived from an EMBL/GenBank/DDBJ whole genome shotgun (WGS) entry which is preliminary data.</text>
</comment>
<gene>
    <name evidence="1" type="ORF">AFUS01_LOCUS28490</name>
</gene>
<feature type="non-terminal residue" evidence="1">
    <location>
        <position position="1"/>
    </location>
</feature>
<accession>A0A8J2L8W6</accession>
<evidence type="ECO:0000313" key="1">
    <source>
        <dbReference type="EMBL" id="CAG7817954.1"/>
    </source>
</evidence>
<proteinExistence type="predicted"/>
<reference evidence="1" key="1">
    <citation type="submission" date="2021-06" db="EMBL/GenBank/DDBJ databases">
        <authorList>
            <person name="Hodson N. C."/>
            <person name="Mongue J. A."/>
            <person name="Jaron S. K."/>
        </authorList>
    </citation>
    <scope>NUCLEOTIDE SEQUENCE</scope>
</reference>
<name>A0A8J2L8W6_9HEXA</name>
<protein>
    <submittedName>
        <fullName evidence="1">Uncharacterized protein</fullName>
    </submittedName>
</protein>
<dbReference type="Proteomes" id="UP000708208">
    <property type="component" value="Unassembled WGS sequence"/>
</dbReference>
<dbReference type="AlphaFoldDB" id="A0A8J2L8W6"/>
<dbReference type="EMBL" id="CAJVCH010407607">
    <property type="protein sequence ID" value="CAG7817954.1"/>
    <property type="molecule type" value="Genomic_DNA"/>
</dbReference>
<organism evidence="1 2">
    <name type="scientific">Allacma fusca</name>
    <dbReference type="NCBI Taxonomy" id="39272"/>
    <lineage>
        <taxon>Eukaryota</taxon>
        <taxon>Metazoa</taxon>
        <taxon>Ecdysozoa</taxon>
        <taxon>Arthropoda</taxon>
        <taxon>Hexapoda</taxon>
        <taxon>Collembola</taxon>
        <taxon>Symphypleona</taxon>
        <taxon>Sminthuridae</taxon>
        <taxon>Allacma</taxon>
    </lineage>
</organism>
<keyword evidence="2" id="KW-1185">Reference proteome</keyword>
<sequence>LADTPLTWADLIGPTVEIWKHMAKKMVCYE</sequence>
<evidence type="ECO:0000313" key="2">
    <source>
        <dbReference type="Proteomes" id="UP000708208"/>
    </source>
</evidence>